<gene>
    <name evidence="1" type="ORF">A2834_01720</name>
</gene>
<reference evidence="1 2" key="1">
    <citation type="journal article" date="2016" name="Nat. Commun.">
        <title>Thousands of microbial genomes shed light on interconnected biogeochemical processes in an aquifer system.</title>
        <authorList>
            <person name="Anantharaman K."/>
            <person name="Brown C.T."/>
            <person name="Hug L.A."/>
            <person name="Sharon I."/>
            <person name="Castelle C.J."/>
            <person name="Probst A.J."/>
            <person name="Thomas B.C."/>
            <person name="Singh A."/>
            <person name="Wilkins M.J."/>
            <person name="Karaoz U."/>
            <person name="Brodie E.L."/>
            <person name="Williams K.H."/>
            <person name="Hubbard S.S."/>
            <person name="Banfield J.F."/>
        </authorList>
    </citation>
    <scope>NUCLEOTIDE SEQUENCE [LARGE SCALE GENOMIC DNA]</scope>
</reference>
<dbReference type="STRING" id="1798325.A2834_01720"/>
<sequence>MLNNVDFNPGFKKAVEDKQIATQKALEEEQNVQVSRQKAAQAVETAKGEGRAALEKSTLLAEANRKLAASITPELVQYNLVDKLGSKIEVMILPAGQNFILSPDMLKKGKPRTKSE</sequence>
<name>A0A1F5VF32_9BACT</name>
<dbReference type="Proteomes" id="UP000179251">
    <property type="component" value="Unassembled WGS sequence"/>
</dbReference>
<evidence type="ECO:0000313" key="1">
    <source>
        <dbReference type="EMBL" id="OGF62024.1"/>
    </source>
</evidence>
<evidence type="ECO:0008006" key="3">
    <source>
        <dbReference type="Google" id="ProtNLM"/>
    </source>
</evidence>
<dbReference type="AlphaFoldDB" id="A0A1F5VF32"/>
<organism evidence="1 2">
    <name type="scientific">Candidatus Giovannonibacteria bacterium RIFCSPHIGHO2_01_FULL_45_23</name>
    <dbReference type="NCBI Taxonomy" id="1798325"/>
    <lineage>
        <taxon>Bacteria</taxon>
        <taxon>Candidatus Giovannoniibacteriota</taxon>
    </lineage>
</organism>
<comment type="caution">
    <text evidence="1">The sequence shown here is derived from an EMBL/GenBank/DDBJ whole genome shotgun (WGS) entry which is preliminary data.</text>
</comment>
<protein>
    <recommendedName>
        <fullName evidence="3">Band 7 domain-containing protein</fullName>
    </recommendedName>
</protein>
<proteinExistence type="predicted"/>
<evidence type="ECO:0000313" key="2">
    <source>
        <dbReference type="Proteomes" id="UP000179251"/>
    </source>
</evidence>
<accession>A0A1F5VF32</accession>
<dbReference type="EMBL" id="MFHD01000023">
    <property type="protein sequence ID" value="OGF62024.1"/>
    <property type="molecule type" value="Genomic_DNA"/>
</dbReference>